<reference evidence="7" key="1">
    <citation type="submission" date="2021-02" db="EMBL/GenBank/DDBJ databases">
        <authorList>
            <person name="Bekaert M."/>
        </authorList>
    </citation>
    <scope>NUCLEOTIDE SEQUENCE</scope>
    <source>
        <strain evidence="7">IoA-00</strain>
    </source>
</reference>
<evidence type="ECO:0000256" key="1">
    <source>
        <dbReference type="ARBA" id="ARBA00004204"/>
    </source>
</evidence>
<dbReference type="GO" id="GO:0030017">
    <property type="term" value="C:sarcomere"/>
    <property type="evidence" value="ECO:0007669"/>
    <property type="project" value="UniProtKB-SubCell"/>
</dbReference>
<dbReference type="PROSITE" id="PS50835">
    <property type="entry name" value="IG_LIKE"/>
    <property type="match status" value="1"/>
</dbReference>
<dbReference type="AlphaFoldDB" id="A0A7R8H7Z8"/>
<dbReference type="PANTHER" id="PTHR47633">
    <property type="entry name" value="IMMUNOGLOBULIN"/>
    <property type="match status" value="1"/>
</dbReference>
<comment type="subcellular location">
    <subcellularLocation>
        <location evidence="1">Cytoplasm</location>
        <location evidence="1">Myofibril</location>
        <location evidence="1">Sarcomere</location>
    </subcellularLocation>
</comment>
<dbReference type="SMART" id="SM00409">
    <property type="entry name" value="IG"/>
    <property type="match status" value="2"/>
</dbReference>
<organism evidence="7 8">
    <name type="scientific">Lepeophtheirus salmonis</name>
    <name type="common">Salmon louse</name>
    <name type="synonym">Caligus salmonis</name>
    <dbReference type="NCBI Taxonomy" id="72036"/>
    <lineage>
        <taxon>Eukaryota</taxon>
        <taxon>Metazoa</taxon>
        <taxon>Ecdysozoa</taxon>
        <taxon>Arthropoda</taxon>
        <taxon>Crustacea</taxon>
        <taxon>Multicrustacea</taxon>
        <taxon>Hexanauplia</taxon>
        <taxon>Copepoda</taxon>
        <taxon>Siphonostomatoida</taxon>
        <taxon>Caligidae</taxon>
        <taxon>Lepeophtheirus</taxon>
    </lineage>
</organism>
<dbReference type="InterPro" id="IPR007110">
    <property type="entry name" value="Ig-like_dom"/>
</dbReference>
<dbReference type="Proteomes" id="UP000675881">
    <property type="component" value="Chromosome 4"/>
</dbReference>
<proteinExistence type="inferred from homology"/>
<dbReference type="InterPro" id="IPR013783">
    <property type="entry name" value="Ig-like_fold"/>
</dbReference>
<keyword evidence="4" id="KW-0677">Repeat</keyword>
<dbReference type="InterPro" id="IPR036179">
    <property type="entry name" value="Ig-like_dom_sf"/>
</dbReference>
<evidence type="ECO:0000256" key="5">
    <source>
        <dbReference type="ARBA" id="ARBA00023157"/>
    </source>
</evidence>
<evidence type="ECO:0000313" key="7">
    <source>
        <dbReference type="EMBL" id="CAF2920657.1"/>
    </source>
</evidence>
<sequence>MNLFFLWAVLSEFSSLRKLQMEKYRMQEVLIDRKCAAPRFVIKPQSHFRDRGKFCKSVKYMKRYIGDDYTFIINRVKVADRGEFIIRAENHYGVTEEPVFLNVQPSPQELPRYTPDPLPQRKRQPRTYKLFKQERSTAPMFTFHLRPRVIQEGQTCKLLACLSGHPHPTIKWMKGGKELDAGKYPITHTDGVITIEIINAQPSDSGKYRCVASNDLGSDASECVVICEGPNMSDEQMSMSSSILYSDHRYISAYSGK</sequence>
<evidence type="ECO:0000256" key="4">
    <source>
        <dbReference type="ARBA" id="ARBA00022737"/>
    </source>
</evidence>
<evidence type="ECO:0000256" key="2">
    <source>
        <dbReference type="ARBA" id="ARBA00006692"/>
    </source>
</evidence>
<dbReference type="Gene3D" id="2.60.40.10">
    <property type="entry name" value="Immunoglobulins"/>
    <property type="match status" value="1"/>
</dbReference>
<protein>
    <submittedName>
        <fullName evidence="7">Twitchin</fullName>
    </submittedName>
</protein>
<dbReference type="OrthoDB" id="504170at2759"/>
<keyword evidence="8" id="KW-1185">Reference proteome</keyword>
<accession>A0A7R8H7Z8</accession>
<evidence type="ECO:0000313" key="8">
    <source>
        <dbReference type="Proteomes" id="UP000675881"/>
    </source>
</evidence>
<name>A0A7R8H7Z8_LEPSM</name>
<dbReference type="InterPro" id="IPR013098">
    <property type="entry name" value="Ig_I-set"/>
</dbReference>
<dbReference type="Pfam" id="PF07679">
    <property type="entry name" value="I-set"/>
    <property type="match status" value="2"/>
</dbReference>
<keyword evidence="3" id="KW-0963">Cytoplasm</keyword>
<evidence type="ECO:0000256" key="3">
    <source>
        <dbReference type="ARBA" id="ARBA00022490"/>
    </source>
</evidence>
<dbReference type="InterPro" id="IPR003598">
    <property type="entry name" value="Ig_sub2"/>
</dbReference>
<dbReference type="EMBL" id="HG994583">
    <property type="protein sequence ID" value="CAF2920657.1"/>
    <property type="molecule type" value="Genomic_DNA"/>
</dbReference>
<dbReference type="SMART" id="SM00408">
    <property type="entry name" value="IGc2"/>
    <property type="match status" value="1"/>
</dbReference>
<dbReference type="SUPFAM" id="SSF48726">
    <property type="entry name" value="Immunoglobulin"/>
    <property type="match status" value="2"/>
</dbReference>
<keyword evidence="5" id="KW-1015">Disulfide bond</keyword>
<evidence type="ECO:0000256" key="6">
    <source>
        <dbReference type="ARBA" id="ARBA00023319"/>
    </source>
</evidence>
<dbReference type="FunFam" id="2.60.40.10:FF:000345">
    <property type="entry name" value="Muscle M-line assembly protein unc-89"/>
    <property type="match status" value="1"/>
</dbReference>
<keyword evidence="6" id="KW-0393">Immunoglobulin domain</keyword>
<comment type="similarity">
    <text evidence="2">Belongs to the protein kinase superfamily. CAMK Ser/Thr protein kinase family.</text>
</comment>
<gene>
    <name evidence="7" type="ORF">LSAA_8899</name>
</gene>
<dbReference type="InterPro" id="IPR003599">
    <property type="entry name" value="Ig_sub"/>
</dbReference>